<accession>A0A5C6FXB0</accession>
<organism evidence="1 2">
    <name type="scientific">Crateriforma conspicua</name>
    <dbReference type="NCBI Taxonomy" id="2527996"/>
    <lineage>
        <taxon>Bacteria</taxon>
        <taxon>Pseudomonadati</taxon>
        <taxon>Planctomycetota</taxon>
        <taxon>Planctomycetia</taxon>
        <taxon>Planctomycetales</taxon>
        <taxon>Planctomycetaceae</taxon>
        <taxon>Crateriforma</taxon>
    </lineage>
</organism>
<gene>
    <name evidence="1" type="ORF">V7x_18170</name>
</gene>
<name>A0A5C6FXB0_9PLAN</name>
<evidence type="ECO:0000313" key="1">
    <source>
        <dbReference type="EMBL" id="TWU66255.1"/>
    </source>
</evidence>
<reference evidence="1 2" key="1">
    <citation type="submission" date="2019-02" db="EMBL/GenBank/DDBJ databases">
        <title>Deep-cultivation of Planctomycetes and their phenomic and genomic characterization uncovers novel biology.</title>
        <authorList>
            <person name="Wiegand S."/>
            <person name="Jogler M."/>
            <person name="Boedeker C."/>
            <person name="Pinto D."/>
            <person name="Vollmers J."/>
            <person name="Rivas-Marin E."/>
            <person name="Kohn T."/>
            <person name="Peeters S.H."/>
            <person name="Heuer A."/>
            <person name="Rast P."/>
            <person name="Oberbeckmann S."/>
            <person name="Bunk B."/>
            <person name="Jeske O."/>
            <person name="Meyerdierks A."/>
            <person name="Storesund J.E."/>
            <person name="Kallscheuer N."/>
            <person name="Luecker S."/>
            <person name="Lage O.M."/>
            <person name="Pohl T."/>
            <person name="Merkel B.J."/>
            <person name="Hornburger P."/>
            <person name="Mueller R.-W."/>
            <person name="Bruemmer F."/>
            <person name="Labrenz M."/>
            <person name="Spormann A.M."/>
            <person name="Op Den Camp H."/>
            <person name="Overmann J."/>
            <person name="Amann R."/>
            <person name="Jetten M.S.M."/>
            <person name="Mascher T."/>
            <person name="Medema M.H."/>
            <person name="Devos D.P."/>
            <person name="Kaster A.-K."/>
            <person name="Ovreas L."/>
            <person name="Rohde M."/>
            <person name="Galperin M.Y."/>
            <person name="Jogler C."/>
        </authorList>
    </citation>
    <scope>NUCLEOTIDE SEQUENCE [LARGE SCALE GENOMIC DNA]</scope>
    <source>
        <strain evidence="1 2">V7</strain>
    </source>
</reference>
<proteinExistence type="predicted"/>
<evidence type="ECO:0000313" key="2">
    <source>
        <dbReference type="Proteomes" id="UP000316476"/>
    </source>
</evidence>
<comment type="caution">
    <text evidence="1">The sequence shown here is derived from an EMBL/GenBank/DDBJ whole genome shotgun (WGS) entry which is preliminary data.</text>
</comment>
<dbReference type="EMBL" id="SJPZ01000001">
    <property type="protein sequence ID" value="TWU66255.1"/>
    <property type="molecule type" value="Genomic_DNA"/>
</dbReference>
<protein>
    <submittedName>
        <fullName evidence="1">Uncharacterized protein</fullName>
    </submittedName>
</protein>
<dbReference type="AlphaFoldDB" id="A0A5C6FXB0"/>
<dbReference type="Proteomes" id="UP000316476">
    <property type="component" value="Unassembled WGS sequence"/>
</dbReference>
<sequence length="61" mass="6908">MAANRTEKLSGEMSRKFGAKTKKYFPFALTIRRVARVFMPLWTENSTDGFIGGARFTAQMS</sequence>